<reference evidence="6" key="1">
    <citation type="submission" date="2020-04" db="EMBL/GenBank/DDBJ databases">
        <title>Description of Shewanella salipaludis sp. nov., isolated from a salt marsh.</title>
        <authorList>
            <person name="Park S."/>
            <person name="Yoon J.-H."/>
        </authorList>
    </citation>
    <scope>NUCLEOTIDE SEQUENCE</scope>
    <source>
        <strain evidence="6">SHSM-M6</strain>
    </source>
</reference>
<dbReference type="Gene3D" id="3.40.50.360">
    <property type="match status" value="1"/>
</dbReference>
<dbReference type="GO" id="GO:0016491">
    <property type="term" value="F:oxidoreductase activity"/>
    <property type="evidence" value="ECO:0007669"/>
    <property type="project" value="TreeGrafter"/>
</dbReference>
<evidence type="ECO:0000256" key="4">
    <source>
        <dbReference type="ARBA" id="ARBA00022982"/>
    </source>
</evidence>
<gene>
    <name evidence="6" type="ORF">HC757_05240</name>
</gene>
<keyword evidence="3" id="KW-0288">FMN</keyword>
<dbReference type="SUPFAM" id="SSF52218">
    <property type="entry name" value="Flavoproteins"/>
    <property type="match status" value="1"/>
</dbReference>
<dbReference type="Pfam" id="PF00258">
    <property type="entry name" value="Flavodoxin_1"/>
    <property type="match status" value="1"/>
</dbReference>
<dbReference type="Proteomes" id="UP000737113">
    <property type="component" value="Unassembled WGS sequence"/>
</dbReference>
<dbReference type="PROSITE" id="PS50902">
    <property type="entry name" value="FLAVODOXIN_LIKE"/>
    <property type="match status" value="1"/>
</dbReference>
<name>A0A972FRV2_9GAMM</name>
<comment type="caution">
    <text evidence="6">The sequence shown here is derived from an EMBL/GenBank/DDBJ whole genome shotgun (WGS) entry which is preliminary data.</text>
</comment>
<evidence type="ECO:0000259" key="5">
    <source>
        <dbReference type="PROSITE" id="PS50902"/>
    </source>
</evidence>
<protein>
    <submittedName>
        <fullName evidence="6">Flavodoxin</fullName>
    </submittedName>
</protein>
<dbReference type="RefSeq" id="WP_169563240.1">
    <property type="nucleotide sequence ID" value="NZ_JAAXYH010000002.1"/>
</dbReference>
<sequence>MKRVNLVFGTVYGSAQFVAETLEQELGSLGYQARLWQPDELDGFVPPQDEYLILVCSTTGQGDLPDDILPWFHGLSSAAPYLPELKYSVIALGDSSYETFCGAGKQLDSLFAELGATRLSERLEIDACETMEPELAAKAWLLHWHRSVEAELAA</sequence>
<evidence type="ECO:0000256" key="2">
    <source>
        <dbReference type="ARBA" id="ARBA00022630"/>
    </source>
</evidence>
<dbReference type="GO" id="GO:0050660">
    <property type="term" value="F:flavin adenine dinucleotide binding"/>
    <property type="evidence" value="ECO:0007669"/>
    <property type="project" value="TreeGrafter"/>
</dbReference>
<keyword evidence="7" id="KW-1185">Reference proteome</keyword>
<dbReference type="GO" id="GO:0010181">
    <property type="term" value="F:FMN binding"/>
    <property type="evidence" value="ECO:0007669"/>
    <property type="project" value="InterPro"/>
</dbReference>
<evidence type="ECO:0000256" key="1">
    <source>
        <dbReference type="ARBA" id="ARBA00001917"/>
    </source>
</evidence>
<dbReference type="PANTHER" id="PTHR19384:SF128">
    <property type="entry name" value="NADPH OXIDOREDUCTASE A"/>
    <property type="match status" value="1"/>
</dbReference>
<accession>A0A972FRV2</accession>
<keyword evidence="4" id="KW-0813">Transport</keyword>
<evidence type="ECO:0000313" key="6">
    <source>
        <dbReference type="EMBL" id="NMH64572.1"/>
    </source>
</evidence>
<keyword evidence="2" id="KW-0285">Flavoprotein</keyword>
<evidence type="ECO:0000313" key="7">
    <source>
        <dbReference type="Proteomes" id="UP000737113"/>
    </source>
</evidence>
<dbReference type="GO" id="GO:0005829">
    <property type="term" value="C:cytosol"/>
    <property type="evidence" value="ECO:0007669"/>
    <property type="project" value="TreeGrafter"/>
</dbReference>
<comment type="cofactor">
    <cofactor evidence="1">
        <name>FMN</name>
        <dbReference type="ChEBI" id="CHEBI:58210"/>
    </cofactor>
</comment>
<dbReference type="InterPro" id="IPR029039">
    <property type="entry name" value="Flavoprotein-like_sf"/>
</dbReference>
<dbReference type="PRINTS" id="PR00369">
    <property type="entry name" value="FLAVODOXIN"/>
</dbReference>
<proteinExistence type="predicted"/>
<dbReference type="EMBL" id="JAAXYH010000002">
    <property type="protein sequence ID" value="NMH64572.1"/>
    <property type="molecule type" value="Genomic_DNA"/>
</dbReference>
<organism evidence="6 7">
    <name type="scientific">Shewanella salipaludis</name>
    <dbReference type="NCBI Taxonomy" id="2723052"/>
    <lineage>
        <taxon>Bacteria</taxon>
        <taxon>Pseudomonadati</taxon>
        <taxon>Pseudomonadota</taxon>
        <taxon>Gammaproteobacteria</taxon>
        <taxon>Alteromonadales</taxon>
        <taxon>Shewanellaceae</taxon>
        <taxon>Shewanella</taxon>
    </lineage>
</organism>
<evidence type="ECO:0000256" key="3">
    <source>
        <dbReference type="ARBA" id="ARBA00022643"/>
    </source>
</evidence>
<dbReference type="NCBIfam" id="NF005989">
    <property type="entry name" value="PRK08105.1"/>
    <property type="match status" value="1"/>
</dbReference>
<dbReference type="AlphaFoldDB" id="A0A972FRV2"/>
<keyword evidence="4" id="KW-0249">Electron transport</keyword>
<dbReference type="InterPro" id="IPR008254">
    <property type="entry name" value="Flavodoxin/NO_synth"/>
</dbReference>
<dbReference type="InterPro" id="IPR001094">
    <property type="entry name" value="Flavdoxin-like"/>
</dbReference>
<feature type="domain" description="Flavodoxin-like" evidence="5">
    <location>
        <begin position="4"/>
        <end position="145"/>
    </location>
</feature>
<dbReference type="PANTHER" id="PTHR19384">
    <property type="entry name" value="NITRIC OXIDE SYNTHASE-RELATED"/>
    <property type="match status" value="1"/>
</dbReference>